<dbReference type="GO" id="GO:0004180">
    <property type="term" value="F:carboxypeptidase activity"/>
    <property type="evidence" value="ECO:0007669"/>
    <property type="project" value="UniProtKB-KW"/>
</dbReference>
<evidence type="ECO:0000256" key="1">
    <source>
        <dbReference type="ARBA" id="ARBA00004496"/>
    </source>
</evidence>
<evidence type="ECO:0000256" key="7">
    <source>
        <dbReference type="ARBA" id="ARBA00022801"/>
    </source>
</evidence>
<comment type="function">
    <text evidence="11">Removes dipeptides from the C-termini of N-blocked tripeptides, tetrapeptides and larger peptides.</text>
</comment>
<keyword evidence="3" id="KW-0963">Cytoplasm</keyword>
<dbReference type="PANTHER" id="PTHR43660">
    <property type="entry name" value="DIPEPTIDYL CARBOXYPEPTIDASE"/>
    <property type="match status" value="1"/>
</dbReference>
<evidence type="ECO:0000256" key="15">
    <source>
        <dbReference type="RuleBase" id="RU003435"/>
    </source>
</evidence>
<dbReference type="InterPro" id="IPR034005">
    <property type="entry name" value="M3A_DCP"/>
</dbReference>
<comment type="caution">
    <text evidence="17">The sequence shown here is derived from an EMBL/GenBank/DDBJ whole genome shotgun (WGS) entry which is preliminary data.</text>
</comment>
<name>A0A7Y9LRL0_9MICC</name>
<comment type="catalytic activity">
    <reaction evidence="10">
        <text>Hydrolysis of unblocked, C-terminal dipeptides from oligopeptides, with broad specificity. Does not hydrolyze bonds in which P1' is Pro, or both P1 and P1' are Gly.</text>
        <dbReference type="EC" id="3.4.15.5"/>
    </reaction>
</comment>
<dbReference type="GO" id="GO:0006508">
    <property type="term" value="P:proteolysis"/>
    <property type="evidence" value="ECO:0007669"/>
    <property type="project" value="UniProtKB-KW"/>
</dbReference>
<keyword evidence="6 15" id="KW-0479">Metal-binding</keyword>
<dbReference type="Pfam" id="PF01432">
    <property type="entry name" value="Peptidase_M3"/>
    <property type="match status" value="1"/>
</dbReference>
<dbReference type="Proteomes" id="UP000521748">
    <property type="component" value="Unassembled WGS sequence"/>
</dbReference>
<dbReference type="Gene3D" id="1.10.1370.40">
    <property type="match status" value="3"/>
</dbReference>
<dbReference type="CDD" id="cd06456">
    <property type="entry name" value="M3A_DCP"/>
    <property type="match status" value="1"/>
</dbReference>
<dbReference type="GO" id="GO:0008241">
    <property type="term" value="F:peptidyl-dipeptidase activity"/>
    <property type="evidence" value="ECO:0007669"/>
    <property type="project" value="UniProtKB-EC"/>
</dbReference>
<dbReference type="FunFam" id="1.10.1370.40:FF:000001">
    <property type="entry name" value="Dipeptidyl carboxypeptidase II"/>
    <property type="match status" value="1"/>
</dbReference>
<comment type="cofactor">
    <cofactor evidence="15">
        <name>Zn(2+)</name>
        <dbReference type="ChEBI" id="CHEBI:29105"/>
    </cofactor>
    <text evidence="15">Binds 1 zinc ion.</text>
</comment>
<dbReference type="SUPFAM" id="SSF55486">
    <property type="entry name" value="Metalloproteases ('zincins'), catalytic domain"/>
    <property type="match status" value="1"/>
</dbReference>
<keyword evidence="7 15" id="KW-0378">Hydrolase</keyword>
<dbReference type="PANTHER" id="PTHR43660:SF1">
    <property type="entry name" value="DIPEPTIDYL CARBOXYPEPTIDASE"/>
    <property type="match status" value="1"/>
</dbReference>
<keyword evidence="4 17" id="KW-0121">Carboxypeptidase</keyword>
<dbReference type="AlphaFoldDB" id="A0A7Y9LRL0"/>
<evidence type="ECO:0000256" key="4">
    <source>
        <dbReference type="ARBA" id="ARBA00022645"/>
    </source>
</evidence>
<dbReference type="GO" id="GO:0046872">
    <property type="term" value="F:metal ion binding"/>
    <property type="evidence" value="ECO:0007669"/>
    <property type="project" value="UniProtKB-UniRule"/>
</dbReference>
<dbReference type="FunFam" id="3.40.390.10:FF:000009">
    <property type="entry name" value="Oligopeptidase A"/>
    <property type="match status" value="1"/>
</dbReference>
<evidence type="ECO:0000256" key="9">
    <source>
        <dbReference type="ARBA" id="ARBA00023049"/>
    </source>
</evidence>
<evidence type="ECO:0000256" key="11">
    <source>
        <dbReference type="ARBA" id="ARBA00054529"/>
    </source>
</evidence>
<keyword evidence="18" id="KW-1185">Reference proteome</keyword>
<reference evidence="17 18" key="1">
    <citation type="submission" date="2020-07" db="EMBL/GenBank/DDBJ databases">
        <title>Sequencing the genomes of 1000 actinobacteria strains.</title>
        <authorList>
            <person name="Klenk H.-P."/>
        </authorList>
    </citation>
    <scope>NUCLEOTIDE SEQUENCE [LARGE SCALE GENOMIC DNA]</scope>
    <source>
        <strain evidence="17 18">DSM 102047</strain>
    </source>
</reference>
<dbReference type="InterPro" id="IPR001567">
    <property type="entry name" value="Pept_M3A_M3B_dom"/>
</dbReference>
<evidence type="ECO:0000256" key="2">
    <source>
        <dbReference type="ARBA" id="ARBA00006040"/>
    </source>
</evidence>
<evidence type="ECO:0000256" key="14">
    <source>
        <dbReference type="ARBA" id="ARBA00075608"/>
    </source>
</evidence>
<feature type="domain" description="Peptidase M3A/M3B catalytic" evidence="16">
    <location>
        <begin position="236"/>
        <end position="679"/>
    </location>
</feature>
<comment type="subcellular location">
    <subcellularLocation>
        <location evidence="1">Cytoplasm</location>
    </subcellularLocation>
</comment>
<dbReference type="GO" id="GO:0004222">
    <property type="term" value="F:metalloendopeptidase activity"/>
    <property type="evidence" value="ECO:0007669"/>
    <property type="project" value="InterPro"/>
</dbReference>
<proteinExistence type="inferred from homology"/>
<evidence type="ECO:0000259" key="16">
    <source>
        <dbReference type="Pfam" id="PF01432"/>
    </source>
</evidence>
<evidence type="ECO:0000256" key="12">
    <source>
        <dbReference type="ARBA" id="ARBA00066668"/>
    </source>
</evidence>
<accession>A0A7Y9LRL0</accession>
<evidence type="ECO:0000256" key="6">
    <source>
        <dbReference type="ARBA" id="ARBA00022723"/>
    </source>
</evidence>
<comment type="similarity">
    <text evidence="2 15">Belongs to the peptidase M3 family.</text>
</comment>
<evidence type="ECO:0000256" key="5">
    <source>
        <dbReference type="ARBA" id="ARBA00022670"/>
    </source>
</evidence>
<keyword evidence="8 15" id="KW-0862">Zinc</keyword>
<evidence type="ECO:0000313" key="18">
    <source>
        <dbReference type="Proteomes" id="UP000521748"/>
    </source>
</evidence>
<sequence>MSIAPQQISQETPENPLLVPSSLPYRLPEFSAIRTEHYLPAFEQAFTVHLAEIAAIRDNPEAADFQNTAEAMERSGALLRHVALVFFNISSADSSPEIQAIESSVAPQLSAHMDSIQLDSKLFARFAAIDLSGLNQESQRLVSEYLAEFKRVGATLGEAAKQRLREINSTLSELSTQFSQDSLANLNSAAVLVEDPEQLEGLSAHQLAAAAVAAEQAGQPGKHLLTLIQPSAQPALESLHNRDLRRRLFEASVNRGQGIGDVRTLEAAAKMAKLRAERAQLLGFASHADYETSDQTAPSLGAINSLLSQLAPAAVRNAQAEAEALAETAGHSIEPWDWSYYSEKVRKARYDVDLAALKPYFELDRVLQDGVFYAANKLYGLSFIERKDLQGYHPEVRIWEVKNEDGSGLGLFLGDYYTRDSKNGGAWMNPLVEQSGLTGWQSVVVNNLNISKPPAGEPTLLSYDEVVTCFHEFGHALHGLFSQVHYPRFSGTSVPRDFVEYPSQVNEMWILWPEVIANYARHYESNEPLPQEVLEKLEAAKLWGEGFATTEYLGAALLDQAWHQLAAGEDPGDPLEFEAAALRKAGVELALLPPRYRTSYFNHIFAGGYSAGYYSYIWSEVLDAETVEWFEENGGLSRDNGDHFRAELLSAGNRIDPLQAFRNFRGRDASIDPLLSRRGLR</sequence>
<evidence type="ECO:0000256" key="8">
    <source>
        <dbReference type="ARBA" id="ARBA00022833"/>
    </source>
</evidence>
<protein>
    <recommendedName>
        <fullName evidence="13">Dipeptidyl carboxypeptidase</fullName>
        <ecNumber evidence="12">3.4.15.5</ecNumber>
    </recommendedName>
    <alternativeName>
        <fullName evidence="14">Peptidyl-dipeptidase Dcp</fullName>
    </alternativeName>
</protein>
<keyword evidence="9 15" id="KW-0482">Metalloprotease</keyword>
<dbReference type="InterPro" id="IPR045090">
    <property type="entry name" value="Pept_M3A_M3B"/>
</dbReference>
<keyword evidence="5 15" id="KW-0645">Protease</keyword>
<dbReference type="RefSeq" id="WP_179388080.1">
    <property type="nucleotide sequence ID" value="NZ_JACBYQ010000001.1"/>
</dbReference>
<evidence type="ECO:0000313" key="17">
    <source>
        <dbReference type="EMBL" id="NYE94300.1"/>
    </source>
</evidence>
<evidence type="ECO:0000256" key="3">
    <source>
        <dbReference type="ARBA" id="ARBA00022490"/>
    </source>
</evidence>
<dbReference type="EMBL" id="JACBYQ010000001">
    <property type="protein sequence ID" value="NYE94300.1"/>
    <property type="molecule type" value="Genomic_DNA"/>
</dbReference>
<evidence type="ECO:0000256" key="10">
    <source>
        <dbReference type="ARBA" id="ARBA00052506"/>
    </source>
</evidence>
<dbReference type="GO" id="GO:0005829">
    <property type="term" value="C:cytosol"/>
    <property type="evidence" value="ECO:0007669"/>
    <property type="project" value="TreeGrafter"/>
</dbReference>
<dbReference type="EC" id="3.4.15.5" evidence="12"/>
<gene>
    <name evidence="17" type="ORF">FHU41_000521</name>
</gene>
<evidence type="ECO:0000256" key="13">
    <source>
        <dbReference type="ARBA" id="ARBA00070755"/>
    </source>
</evidence>
<organism evidence="17 18">
    <name type="scientific">Psychromicrobium silvestre</name>
    <dbReference type="NCBI Taxonomy" id="1645614"/>
    <lineage>
        <taxon>Bacteria</taxon>
        <taxon>Bacillati</taxon>
        <taxon>Actinomycetota</taxon>
        <taxon>Actinomycetes</taxon>
        <taxon>Micrococcales</taxon>
        <taxon>Micrococcaceae</taxon>
        <taxon>Psychromicrobium</taxon>
    </lineage>
</organism>